<name>A0A0S4JGK9_BODSA</name>
<evidence type="ECO:0000313" key="1">
    <source>
        <dbReference type="EMBL" id="CUG89272.1"/>
    </source>
</evidence>
<gene>
    <name evidence="1" type="ORF">BSAL_20200</name>
</gene>
<keyword evidence="2" id="KW-1185">Reference proteome</keyword>
<reference evidence="2" key="1">
    <citation type="submission" date="2015-09" db="EMBL/GenBank/DDBJ databases">
        <authorList>
            <consortium name="Pathogen Informatics"/>
        </authorList>
    </citation>
    <scope>NUCLEOTIDE SEQUENCE [LARGE SCALE GENOMIC DNA]</scope>
    <source>
        <strain evidence="2">Lake Konstanz</strain>
    </source>
</reference>
<organism evidence="1 2">
    <name type="scientific">Bodo saltans</name>
    <name type="common">Flagellated protozoan</name>
    <dbReference type="NCBI Taxonomy" id="75058"/>
    <lineage>
        <taxon>Eukaryota</taxon>
        <taxon>Discoba</taxon>
        <taxon>Euglenozoa</taxon>
        <taxon>Kinetoplastea</taxon>
        <taxon>Metakinetoplastina</taxon>
        <taxon>Eubodonida</taxon>
        <taxon>Bodonidae</taxon>
        <taxon>Bodo</taxon>
    </lineage>
</organism>
<dbReference type="Proteomes" id="UP000051952">
    <property type="component" value="Unassembled WGS sequence"/>
</dbReference>
<proteinExistence type="predicted"/>
<dbReference type="VEuPathDB" id="TriTrypDB:BSAL_20200"/>
<sequence>MGERKKDFTATDAQEEVFAAICSKAHRAVTKLRCSNTRMPEMFLFLRSLPDSWMTN</sequence>
<evidence type="ECO:0000313" key="2">
    <source>
        <dbReference type="Proteomes" id="UP000051952"/>
    </source>
</evidence>
<accession>A0A0S4JGK9</accession>
<dbReference type="EMBL" id="CYKH01001717">
    <property type="protein sequence ID" value="CUG89272.1"/>
    <property type="molecule type" value="Genomic_DNA"/>
</dbReference>
<dbReference type="AlphaFoldDB" id="A0A0S4JGK9"/>
<protein>
    <submittedName>
        <fullName evidence="1">Uncharacterized protein</fullName>
    </submittedName>
</protein>